<dbReference type="InterPro" id="IPR011701">
    <property type="entry name" value="MFS"/>
</dbReference>
<comment type="subcellular location">
    <subcellularLocation>
        <location evidence="1">Membrane</location>
        <topology evidence="1">Multi-pass membrane protein</topology>
    </subcellularLocation>
</comment>
<dbReference type="InterPro" id="IPR036259">
    <property type="entry name" value="MFS_trans_sf"/>
</dbReference>
<dbReference type="GO" id="GO:0022857">
    <property type="term" value="F:transmembrane transporter activity"/>
    <property type="evidence" value="ECO:0007669"/>
    <property type="project" value="InterPro"/>
</dbReference>
<evidence type="ECO:0000313" key="6">
    <source>
        <dbReference type="EMBL" id="KAJ7620976.1"/>
    </source>
</evidence>
<accession>A0AAD7BHM2</accession>
<organism evidence="6 7">
    <name type="scientific">Roridomyces roridus</name>
    <dbReference type="NCBI Taxonomy" id="1738132"/>
    <lineage>
        <taxon>Eukaryota</taxon>
        <taxon>Fungi</taxon>
        <taxon>Dikarya</taxon>
        <taxon>Basidiomycota</taxon>
        <taxon>Agaricomycotina</taxon>
        <taxon>Agaricomycetes</taxon>
        <taxon>Agaricomycetidae</taxon>
        <taxon>Agaricales</taxon>
        <taxon>Marasmiineae</taxon>
        <taxon>Mycenaceae</taxon>
        <taxon>Roridomyces</taxon>
    </lineage>
</organism>
<sequence length="481" mass="52494">MIGNLIRYNFMWKLMMENLSDKRRSFDSTTMLPTLVHYAAHNAPQSLWKRSRASSAPVQTDPELLLPGLKSLSIMILANALLQFSAYVTVSSATAYADHLGGTSVFAGLTIGVPNVLSGIVLIPLTRLDEGRYTRPLRVVCAALILGNILHGVAYRANFLYLILIGRLVAGIGYTGFMYVKRYCTDPRIVGVRRRTTLASWLVVGQVFGMSAGPFICGVFYKVGFTNEVFNGFTSPGWITSCIWVLFTVAIAVFFRDLPKPNSDTIEMEAVNSTSTPPVKPSLRTLTRPQWGVILCMCYASATFFFTLGSFESAIPNYTAVAYGYSPYAAGNFIALGGIATFPFLLLNIRYAPRFQDRVTLVAGSMIGFCGLFIALVMLLTMSKVPVGAFYVCWVLVALGFNLATTCTLSLLSKQMPGIWNGRMSLAIQYSNILGRLTGAVFGGAAVNIGMKNYIGILLGLVGLGQVIFMVLWKDLKSKKG</sequence>
<evidence type="ECO:0000256" key="2">
    <source>
        <dbReference type="ARBA" id="ARBA00022692"/>
    </source>
</evidence>
<comment type="caution">
    <text evidence="6">The sequence shown here is derived from an EMBL/GenBank/DDBJ whole genome shotgun (WGS) entry which is preliminary data.</text>
</comment>
<feature type="transmembrane region" description="Helical" evidence="5">
    <location>
        <begin position="137"/>
        <end position="154"/>
    </location>
</feature>
<dbReference type="PANTHER" id="PTHR23510:SF64">
    <property type="entry name" value="INNER MEMBRANE TRANSPORT PROTEIN YAJR"/>
    <property type="match status" value="1"/>
</dbReference>
<feature type="transmembrane region" description="Helical" evidence="5">
    <location>
        <begin position="160"/>
        <end position="180"/>
    </location>
</feature>
<feature type="transmembrane region" description="Helical" evidence="5">
    <location>
        <begin position="455"/>
        <end position="473"/>
    </location>
</feature>
<dbReference type="AlphaFoldDB" id="A0AAD7BHM2"/>
<feature type="transmembrane region" description="Helical" evidence="5">
    <location>
        <begin position="233"/>
        <end position="255"/>
    </location>
</feature>
<dbReference type="Pfam" id="PF07690">
    <property type="entry name" value="MFS_1"/>
    <property type="match status" value="1"/>
</dbReference>
<protein>
    <submittedName>
        <fullName evidence="6">Major facilitator superfamily domain-containing protein</fullName>
    </submittedName>
</protein>
<proteinExistence type="predicted"/>
<evidence type="ECO:0000256" key="5">
    <source>
        <dbReference type="SAM" id="Phobius"/>
    </source>
</evidence>
<feature type="transmembrane region" description="Helical" evidence="5">
    <location>
        <begin position="74"/>
        <end position="97"/>
    </location>
</feature>
<dbReference type="SUPFAM" id="SSF103473">
    <property type="entry name" value="MFS general substrate transporter"/>
    <property type="match status" value="1"/>
</dbReference>
<evidence type="ECO:0000313" key="7">
    <source>
        <dbReference type="Proteomes" id="UP001221142"/>
    </source>
</evidence>
<feature type="transmembrane region" description="Helical" evidence="5">
    <location>
        <begin position="433"/>
        <end position="449"/>
    </location>
</feature>
<feature type="transmembrane region" description="Helical" evidence="5">
    <location>
        <begin position="328"/>
        <end position="347"/>
    </location>
</feature>
<feature type="transmembrane region" description="Helical" evidence="5">
    <location>
        <begin position="359"/>
        <end position="382"/>
    </location>
</feature>
<feature type="transmembrane region" description="Helical" evidence="5">
    <location>
        <begin position="201"/>
        <end position="221"/>
    </location>
</feature>
<name>A0AAD7BHM2_9AGAR</name>
<keyword evidence="7" id="KW-1185">Reference proteome</keyword>
<dbReference type="GO" id="GO:0016020">
    <property type="term" value="C:membrane"/>
    <property type="evidence" value="ECO:0007669"/>
    <property type="project" value="UniProtKB-SubCell"/>
</dbReference>
<feature type="transmembrane region" description="Helical" evidence="5">
    <location>
        <begin position="291"/>
        <end position="308"/>
    </location>
</feature>
<keyword evidence="4 5" id="KW-0472">Membrane</keyword>
<feature type="transmembrane region" description="Helical" evidence="5">
    <location>
        <begin position="103"/>
        <end position="125"/>
    </location>
</feature>
<evidence type="ECO:0000256" key="4">
    <source>
        <dbReference type="ARBA" id="ARBA00023136"/>
    </source>
</evidence>
<dbReference type="InterPro" id="IPR051068">
    <property type="entry name" value="MFS_Domain-Containing_Protein"/>
</dbReference>
<dbReference type="EMBL" id="JARKIF010000016">
    <property type="protein sequence ID" value="KAJ7620976.1"/>
    <property type="molecule type" value="Genomic_DNA"/>
</dbReference>
<gene>
    <name evidence="6" type="ORF">FB45DRAFT_132206</name>
</gene>
<keyword evidence="3 5" id="KW-1133">Transmembrane helix</keyword>
<dbReference type="PANTHER" id="PTHR23510">
    <property type="entry name" value="INNER MEMBRANE TRANSPORT PROTEIN YAJR"/>
    <property type="match status" value="1"/>
</dbReference>
<reference evidence="6" key="1">
    <citation type="submission" date="2023-03" db="EMBL/GenBank/DDBJ databases">
        <title>Massive genome expansion in bonnet fungi (Mycena s.s.) driven by repeated elements and novel gene families across ecological guilds.</title>
        <authorList>
            <consortium name="Lawrence Berkeley National Laboratory"/>
            <person name="Harder C.B."/>
            <person name="Miyauchi S."/>
            <person name="Viragh M."/>
            <person name="Kuo A."/>
            <person name="Thoen E."/>
            <person name="Andreopoulos B."/>
            <person name="Lu D."/>
            <person name="Skrede I."/>
            <person name="Drula E."/>
            <person name="Henrissat B."/>
            <person name="Morin E."/>
            <person name="Kohler A."/>
            <person name="Barry K."/>
            <person name="LaButti K."/>
            <person name="Morin E."/>
            <person name="Salamov A."/>
            <person name="Lipzen A."/>
            <person name="Mereny Z."/>
            <person name="Hegedus B."/>
            <person name="Baldrian P."/>
            <person name="Stursova M."/>
            <person name="Weitz H."/>
            <person name="Taylor A."/>
            <person name="Grigoriev I.V."/>
            <person name="Nagy L.G."/>
            <person name="Martin F."/>
            <person name="Kauserud H."/>
        </authorList>
    </citation>
    <scope>NUCLEOTIDE SEQUENCE</scope>
    <source>
        <strain evidence="6">9284</strain>
    </source>
</reference>
<feature type="transmembrane region" description="Helical" evidence="5">
    <location>
        <begin position="388"/>
        <end position="412"/>
    </location>
</feature>
<dbReference type="Gene3D" id="1.20.1250.20">
    <property type="entry name" value="MFS general substrate transporter like domains"/>
    <property type="match status" value="1"/>
</dbReference>
<evidence type="ECO:0000256" key="1">
    <source>
        <dbReference type="ARBA" id="ARBA00004141"/>
    </source>
</evidence>
<dbReference type="Proteomes" id="UP001221142">
    <property type="component" value="Unassembled WGS sequence"/>
</dbReference>
<evidence type="ECO:0000256" key="3">
    <source>
        <dbReference type="ARBA" id="ARBA00022989"/>
    </source>
</evidence>
<keyword evidence="2 5" id="KW-0812">Transmembrane</keyword>